<dbReference type="PANTHER" id="PTHR11895:SF7">
    <property type="entry name" value="GLUTAMYL-TRNA(GLN) AMIDOTRANSFERASE SUBUNIT A, MITOCHONDRIAL"/>
    <property type="match status" value="1"/>
</dbReference>
<evidence type="ECO:0000313" key="4">
    <source>
        <dbReference type="Proteomes" id="UP000267408"/>
    </source>
</evidence>
<proteinExistence type="inferred from homology"/>
<keyword evidence="3" id="KW-0808">Transferase</keyword>
<organism evidence="3 4">
    <name type="scientific">Kitasatospora cineracea</name>
    <dbReference type="NCBI Taxonomy" id="88074"/>
    <lineage>
        <taxon>Bacteria</taxon>
        <taxon>Bacillati</taxon>
        <taxon>Actinomycetota</taxon>
        <taxon>Actinomycetes</taxon>
        <taxon>Kitasatosporales</taxon>
        <taxon>Streptomycetaceae</taxon>
        <taxon>Kitasatospora</taxon>
    </lineage>
</organism>
<protein>
    <submittedName>
        <fullName evidence="3">Amidase/aspartyl-tRNA(Asn)/glutamyl-tRNA(Gln) amidotransferase subunit A</fullName>
    </submittedName>
</protein>
<evidence type="ECO:0000259" key="2">
    <source>
        <dbReference type="Pfam" id="PF01425"/>
    </source>
</evidence>
<dbReference type="InterPro" id="IPR036928">
    <property type="entry name" value="AS_sf"/>
</dbReference>
<reference evidence="3 4" key="1">
    <citation type="submission" date="2018-11" db="EMBL/GenBank/DDBJ databases">
        <title>Sequencing the genomes of 1000 actinobacteria strains.</title>
        <authorList>
            <person name="Klenk H.-P."/>
        </authorList>
    </citation>
    <scope>NUCLEOTIDE SEQUENCE [LARGE SCALE GENOMIC DNA]</scope>
    <source>
        <strain evidence="3 4">DSM 44780</strain>
    </source>
</reference>
<dbReference type="SUPFAM" id="SSF75304">
    <property type="entry name" value="Amidase signature (AS) enzymes"/>
    <property type="match status" value="1"/>
</dbReference>
<dbReference type="Pfam" id="PF01425">
    <property type="entry name" value="Amidase"/>
    <property type="match status" value="1"/>
</dbReference>
<sequence>MADELIWKSAWELGELYRSRELSPVEVVDAVLDRMDRVQPALNIMVTETADQARADARAAEKRFAAGDDLPLLYGVPMTVKDLADTSGVRTTYGCVAFADHVPDSDNIGWERLKAQGVILLGKTTTPEFGLLGVTESKLTGSTSTPWRPGYNAGGSSGGAAAAVVSGVGPIAWGSDGGGSIRVPSSLCGAVGIKPSIGRVPYADCEDGDSTDGPIARTVLDAAMVLEATNGHDPRDRFSVQKDARNYIEAALAPGDLTGVRVAACCHLGQSVLDPHVRRLFGKALEDMRAAGAVVEEVEIALPDTEEFFTHINGHSYQQYAEELEAAGVELWPMIKEVSKRARDVTARQVNDANHAGKTAIYNAFRAAMTGADVMVTPTTAVPAFPHGGESGPSGIVDGIAVEALGHLCHLTTEPPSHAGLPAISVPGGFTPEGLPIGLQFIGGLWADADVISVAARYQRATDWHTRHPVL</sequence>
<dbReference type="GO" id="GO:0016740">
    <property type="term" value="F:transferase activity"/>
    <property type="evidence" value="ECO:0007669"/>
    <property type="project" value="UniProtKB-KW"/>
</dbReference>
<dbReference type="EMBL" id="RJVJ01000001">
    <property type="protein sequence ID" value="ROR46532.1"/>
    <property type="molecule type" value="Genomic_DNA"/>
</dbReference>
<dbReference type="Gene3D" id="3.90.1300.10">
    <property type="entry name" value="Amidase signature (AS) domain"/>
    <property type="match status" value="1"/>
</dbReference>
<name>A0A8G1URQ0_9ACTN</name>
<dbReference type="AlphaFoldDB" id="A0A8G1URQ0"/>
<evidence type="ECO:0000313" key="3">
    <source>
        <dbReference type="EMBL" id="ROR46532.1"/>
    </source>
</evidence>
<comment type="caution">
    <text evidence="3">The sequence shown here is derived from an EMBL/GenBank/DDBJ whole genome shotgun (WGS) entry which is preliminary data.</text>
</comment>
<evidence type="ECO:0000256" key="1">
    <source>
        <dbReference type="ARBA" id="ARBA00009199"/>
    </source>
</evidence>
<dbReference type="Proteomes" id="UP000267408">
    <property type="component" value="Unassembled WGS sequence"/>
</dbReference>
<comment type="similarity">
    <text evidence="1">Belongs to the amidase family.</text>
</comment>
<gene>
    <name evidence="3" type="ORF">EDD39_4807</name>
</gene>
<dbReference type="PANTHER" id="PTHR11895">
    <property type="entry name" value="TRANSAMIDASE"/>
    <property type="match status" value="1"/>
</dbReference>
<dbReference type="InterPro" id="IPR023631">
    <property type="entry name" value="Amidase_dom"/>
</dbReference>
<dbReference type="OrthoDB" id="5175573at2"/>
<dbReference type="InterPro" id="IPR000120">
    <property type="entry name" value="Amidase"/>
</dbReference>
<dbReference type="RefSeq" id="WP_123559196.1">
    <property type="nucleotide sequence ID" value="NZ_RJVJ01000001.1"/>
</dbReference>
<accession>A0A8G1URQ0</accession>
<feature type="domain" description="Amidase" evidence="2">
    <location>
        <begin position="26"/>
        <end position="451"/>
    </location>
</feature>